<keyword evidence="2 9" id="KW-1003">Cell membrane</keyword>
<keyword evidence="7 9" id="KW-0472">Membrane</keyword>
<evidence type="ECO:0000256" key="8">
    <source>
        <dbReference type="ARBA" id="ARBA00023306"/>
    </source>
</evidence>
<dbReference type="InterPro" id="IPR045335">
    <property type="entry name" value="FtsQ_C_sf"/>
</dbReference>
<evidence type="ECO:0000256" key="3">
    <source>
        <dbReference type="ARBA" id="ARBA00022519"/>
    </source>
</evidence>
<dbReference type="GO" id="GO:0005886">
    <property type="term" value="C:plasma membrane"/>
    <property type="evidence" value="ECO:0007669"/>
    <property type="project" value="UniProtKB-SubCell"/>
</dbReference>
<feature type="transmembrane region" description="Helical" evidence="9">
    <location>
        <begin position="12"/>
        <end position="34"/>
    </location>
</feature>
<dbReference type="HAMAP" id="MF_00911">
    <property type="entry name" value="FtsQ_subfam"/>
    <property type="match status" value="1"/>
</dbReference>
<dbReference type="InterPro" id="IPR026579">
    <property type="entry name" value="FtsQ"/>
</dbReference>
<dbReference type="InterPro" id="IPR005548">
    <property type="entry name" value="Cell_div_FtsQ/DivIB_C"/>
</dbReference>
<keyword evidence="5 9" id="KW-0812">Transmembrane</keyword>
<evidence type="ECO:0000256" key="4">
    <source>
        <dbReference type="ARBA" id="ARBA00022618"/>
    </source>
</evidence>
<dbReference type="Pfam" id="PF08478">
    <property type="entry name" value="POTRA_1"/>
    <property type="match status" value="1"/>
</dbReference>
<evidence type="ECO:0000256" key="9">
    <source>
        <dbReference type="HAMAP-Rule" id="MF_00911"/>
    </source>
</evidence>
<organism evidence="11 12">
    <name type="scientific">Ferrimonas lipolytica</name>
    <dbReference type="NCBI Taxonomy" id="2724191"/>
    <lineage>
        <taxon>Bacteria</taxon>
        <taxon>Pseudomonadati</taxon>
        <taxon>Pseudomonadota</taxon>
        <taxon>Gammaproteobacteria</taxon>
        <taxon>Alteromonadales</taxon>
        <taxon>Ferrimonadaceae</taxon>
        <taxon>Ferrimonas</taxon>
    </lineage>
</organism>
<evidence type="ECO:0000313" key="11">
    <source>
        <dbReference type="EMBL" id="QIZ78535.1"/>
    </source>
</evidence>
<accession>A0A6H1UHE8</accession>
<comment type="subunit">
    <text evidence="9">Part of a complex composed of FtsB, FtsL and FtsQ.</text>
</comment>
<dbReference type="GO" id="GO:0032153">
    <property type="term" value="C:cell division site"/>
    <property type="evidence" value="ECO:0007669"/>
    <property type="project" value="UniProtKB-UniRule"/>
</dbReference>
<reference evidence="11 12" key="1">
    <citation type="submission" date="2020-04" db="EMBL/GenBank/DDBJ databases">
        <title>Ferrimonas sp. S7 isolated from sea water.</title>
        <authorList>
            <person name="Bae S.S."/>
            <person name="Baek K."/>
        </authorList>
    </citation>
    <scope>NUCLEOTIDE SEQUENCE [LARGE SCALE GENOMIC DNA]</scope>
    <source>
        <strain evidence="11 12">S7</strain>
    </source>
</reference>
<dbReference type="InterPro" id="IPR013685">
    <property type="entry name" value="POTRA_FtsQ_type"/>
</dbReference>
<keyword evidence="6 9" id="KW-1133">Transmembrane helix</keyword>
<name>A0A6H1UHE8_9GAMM</name>
<dbReference type="PANTHER" id="PTHR35851">
    <property type="entry name" value="CELL DIVISION PROTEIN FTSQ"/>
    <property type="match status" value="1"/>
</dbReference>
<evidence type="ECO:0000313" key="12">
    <source>
        <dbReference type="Proteomes" id="UP000501602"/>
    </source>
</evidence>
<evidence type="ECO:0000256" key="2">
    <source>
        <dbReference type="ARBA" id="ARBA00022475"/>
    </source>
</evidence>
<dbReference type="Gene3D" id="3.40.50.11690">
    <property type="entry name" value="Cell division protein FtsQ/DivIB"/>
    <property type="match status" value="1"/>
</dbReference>
<comment type="similarity">
    <text evidence="9">Belongs to the FtsQ/DivIB family. FtsQ subfamily.</text>
</comment>
<feature type="domain" description="POTRA" evidence="10">
    <location>
        <begin position="43"/>
        <end position="112"/>
    </location>
</feature>
<dbReference type="GO" id="GO:0090529">
    <property type="term" value="P:cell septum assembly"/>
    <property type="evidence" value="ECO:0007669"/>
    <property type="project" value="InterPro"/>
</dbReference>
<proteinExistence type="inferred from homology"/>
<dbReference type="Proteomes" id="UP000501602">
    <property type="component" value="Chromosome"/>
</dbReference>
<dbReference type="AlphaFoldDB" id="A0A6H1UHE8"/>
<dbReference type="Pfam" id="PF03799">
    <property type="entry name" value="FtsQ_DivIB_C"/>
    <property type="match status" value="1"/>
</dbReference>
<comment type="subcellular location">
    <subcellularLocation>
        <location evidence="9">Cell inner membrane</location>
        <topology evidence="9">Single-pass type II membrane protein</topology>
    </subcellularLocation>
    <subcellularLocation>
        <location evidence="1">Membrane</location>
    </subcellularLocation>
    <text evidence="9">Localizes to the division septum.</text>
</comment>
<dbReference type="Gene3D" id="3.10.20.310">
    <property type="entry name" value="membrane protein fhac"/>
    <property type="match status" value="1"/>
</dbReference>
<keyword evidence="3 9" id="KW-0997">Cell inner membrane</keyword>
<evidence type="ECO:0000256" key="5">
    <source>
        <dbReference type="ARBA" id="ARBA00022692"/>
    </source>
</evidence>
<dbReference type="RefSeq" id="WP_168662590.1">
    <property type="nucleotide sequence ID" value="NZ_CP051180.1"/>
</dbReference>
<dbReference type="InterPro" id="IPR034746">
    <property type="entry name" value="POTRA"/>
</dbReference>
<sequence>MAVAWREVRWEMWLGIGFLLFTLTGLSRLGYWLFELGNDADQVPIEELALLGERRFTSDTDVQQAVKQFSSYSLFSADVAAVSDTLSALPWVDRALVRREWPNRMRVFVLEQNPVAQWGDYGWLNDRAESFSAPKRQELNSLPLLRGPQASEQKVWQMWQQLSELLVLNGHQGQSLVLSTRHAWTLVLNNGLELVLGRNNTVQRVQRFIDVWPRLQQTERAVARVDLRYDTGLAVQWQGLEQ</sequence>
<evidence type="ECO:0000256" key="7">
    <source>
        <dbReference type="ARBA" id="ARBA00023136"/>
    </source>
</evidence>
<evidence type="ECO:0000259" key="10">
    <source>
        <dbReference type="PROSITE" id="PS51779"/>
    </source>
</evidence>
<dbReference type="PANTHER" id="PTHR35851:SF1">
    <property type="entry name" value="CELL DIVISION PROTEIN FTSQ"/>
    <property type="match status" value="1"/>
</dbReference>
<comment type="function">
    <text evidence="9">Essential cell division protein. May link together the upstream cell division proteins, which are predominantly cytoplasmic, with the downstream cell division proteins, which are predominantly periplasmic. May control correct divisome assembly.</text>
</comment>
<dbReference type="GO" id="GO:0043093">
    <property type="term" value="P:FtsZ-dependent cytokinesis"/>
    <property type="evidence" value="ECO:0007669"/>
    <property type="project" value="UniProtKB-UniRule"/>
</dbReference>
<dbReference type="KEGG" id="fes:HER31_17510"/>
<evidence type="ECO:0000256" key="6">
    <source>
        <dbReference type="ARBA" id="ARBA00022989"/>
    </source>
</evidence>
<keyword evidence="12" id="KW-1185">Reference proteome</keyword>
<evidence type="ECO:0000256" key="1">
    <source>
        <dbReference type="ARBA" id="ARBA00004370"/>
    </source>
</evidence>
<dbReference type="EMBL" id="CP051180">
    <property type="protein sequence ID" value="QIZ78535.1"/>
    <property type="molecule type" value="Genomic_DNA"/>
</dbReference>
<gene>
    <name evidence="9" type="primary">ftsQ</name>
    <name evidence="11" type="ORF">HER31_17510</name>
</gene>
<keyword evidence="8 9" id="KW-0131">Cell cycle</keyword>
<keyword evidence="4 9" id="KW-0132">Cell division</keyword>
<dbReference type="PROSITE" id="PS51779">
    <property type="entry name" value="POTRA"/>
    <property type="match status" value="1"/>
</dbReference>
<protein>
    <recommendedName>
        <fullName evidence="9">Cell division protein FtsQ</fullName>
    </recommendedName>
</protein>